<dbReference type="EMBL" id="GBRH01196585">
    <property type="protein sequence ID" value="JAE01311.1"/>
    <property type="molecule type" value="Transcribed_RNA"/>
</dbReference>
<name>A0A0A9ETU3_ARUDO</name>
<accession>A0A0A9ETU3</accession>
<sequence length="10" mass="1124">MWPRQHGGVG</sequence>
<protein>
    <submittedName>
        <fullName evidence="1">Uncharacterized protein</fullName>
    </submittedName>
</protein>
<evidence type="ECO:0000313" key="1">
    <source>
        <dbReference type="EMBL" id="JAE01311.1"/>
    </source>
</evidence>
<reference evidence="1" key="1">
    <citation type="submission" date="2014-09" db="EMBL/GenBank/DDBJ databases">
        <authorList>
            <person name="Magalhaes I.L.F."/>
            <person name="Oliveira U."/>
            <person name="Santos F.R."/>
            <person name="Vidigal T.H.D.A."/>
            <person name="Brescovit A.D."/>
            <person name="Santos A.J."/>
        </authorList>
    </citation>
    <scope>NUCLEOTIDE SEQUENCE</scope>
    <source>
        <tissue evidence="1">Shoot tissue taken approximately 20 cm above the soil surface</tissue>
    </source>
</reference>
<proteinExistence type="predicted"/>
<organism evidence="1">
    <name type="scientific">Arundo donax</name>
    <name type="common">Giant reed</name>
    <name type="synonym">Donax arundinaceus</name>
    <dbReference type="NCBI Taxonomy" id="35708"/>
    <lineage>
        <taxon>Eukaryota</taxon>
        <taxon>Viridiplantae</taxon>
        <taxon>Streptophyta</taxon>
        <taxon>Embryophyta</taxon>
        <taxon>Tracheophyta</taxon>
        <taxon>Spermatophyta</taxon>
        <taxon>Magnoliopsida</taxon>
        <taxon>Liliopsida</taxon>
        <taxon>Poales</taxon>
        <taxon>Poaceae</taxon>
        <taxon>PACMAD clade</taxon>
        <taxon>Arundinoideae</taxon>
        <taxon>Arundineae</taxon>
        <taxon>Arundo</taxon>
    </lineage>
</organism>
<reference evidence="1" key="2">
    <citation type="journal article" date="2015" name="Data Brief">
        <title>Shoot transcriptome of the giant reed, Arundo donax.</title>
        <authorList>
            <person name="Barrero R.A."/>
            <person name="Guerrero F.D."/>
            <person name="Moolhuijzen P."/>
            <person name="Goolsby J.A."/>
            <person name="Tidwell J."/>
            <person name="Bellgard S.E."/>
            <person name="Bellgard M.I."/>
        </authorList>
    </citation>
    <scope>NUCLEOTIDE SEQUENCE</scope>
    <source>
        <tissue evidence="1">Shoot tissue taken approximately 20 cm above the soil surface</tissue>
    </source>
</reference>